<dbReference type="OrthoDB" id="6192874at2"/>
<dbReference type="Pfam" id="PF11769">
    <property type="entry name" value="DUF3313"/>
    <property type="match status" value="1"/>
</dbReference>
<dbReference type="Proteomes" id="UP000373449">
    <property type="component" value="Unassembled WGS sequence"/>
</dbReference>
<keyword evidence="3" id="KW-1185">Reference proteome</keyword>
<dbReference type="PROSITE" id="PS51257">
    <property type="entry name" value="PROKAR_LIPOPROTEIN"/>
    <property type="match status" value="1"/>
</dbReference>
<evidence type="ECO:0000313" key="4">
    <source>
        <dbReference type="Proteomes" id="UP000373449"/>
    </source>
</evidence>
<dbReference type="EMBL" id="PDDX01000001">
    <property type="protein sequence ID" value="PHI30526.1"/>
    <property type="molecule type" value="Genomic_DNA"/>
</dbReference>
<dbReference type="RefSeq" id="WP_029092735.1">
    <property type="nucleotide sequence ID" value="NZ_BRLG01000001.1"/>
</dbReference>
<dbReference type="STRING" id="1111728.GCA_000427805_00077"/>
<reference evidence="2 4" key="3">
    <citation type="submission" date="2019-03" db="EMBL/GenBank/DDBJ databases">
        <authorList>
            <consortium name="Pathogen Informatics"/>
        </authorList>
    </citation>
    <scope>NUCLEOTIDE SEQUENCE [LARGE SCALE GENOMIC DNA]</scope>
    <source>
        <strain evidence="2 4">NCTC12282</strain>
    </source>
</reference>
<dbReference type="Proteomes" id="UP000224974">
    <property type="component" value="Unassembled WGS sequence"/>
</dbReference>
<name>A0A2C6DH46_9GAMM</name>
<reference evidence="3" key="2">
    <citation type="submission" date="2017-09" db="EMBL/GenBank/DDBJ databases">
        <title>FDA dAtabase for Regulatory Grade micrObial Sequences (FDA-ARGOS): Supporting development and validation of Infectious Disease Dx tests.</title>
        <authorList>
            <person name="Minogue T."/>
            <person name="Wolcott M."/>
            <person name="Wasieloski L."/>
            <person name="Aguilar W."/>
            <person name="Moore D."/>
            <person name="Tallon L."/>
            <person name="Sadzewicz L."/>
            <person name="Ott S."/>
            <person name="Zhao X."/>
            <person name="Nagaraj S."/>
            <person name="Vavikolanu K."/>
            <person name="Aluvathingal J."/>
            <person name="Nadendla S."/>
            <person name="Sichtig H."/>
        </authorList>
    </citation>
    <scope>NUCLEOTIDE SEQUENCE [LARGE SCALE GENOMIC DNA]</scope>
    <source>
        <strain evidence="3">FDAARGOS_387</strain>
    </source>
</reference>
<accession>A0A2C6DH46</accession>
<evidence type="ECO:0000313" key="3">
    <source>
        <dbReference type="Proteomes" id="UP000224974"/>
    </source>
</evidence>
<protein>
    <submittedName>
        <fullName evidence="1">DUF3313 domain-containing protein</fullName>
    </submittedName>
    <submittedName>
        <fullName evidence="2">Protein of uncharacterized function (DUF3313)</fullName>
    </submittedName>
</protein>
<dbReference type="InterPro" id="IPR021747">
    <property type="entry name" value="DUF3313"/>
</dbReference>
<organism evidence="1 3">
    <name type="scientific">Budvicia aquatica</name>
    <dbReference type="NCBI Taxonomy" id="82979"/>
    <lineage>
        <taxon>Bacteria</taxon>
        <taxon>Pseudomonadati</taxon>
        <taxon>Pseudomonadota</taxon>
        <taxon>Gammaproteobacteria</taxon>
        <taxon>Enterobacterales</taxon>
        <taxon>Budviciaceae</taxon>
        <taxon>Budvicia</taxon>
    </lineage>
</organism>
<gene>
    <name evidence="1" type="ORF">CRN84_14860</name>
    <name evidence="2" type="ORF">NCTC12282_04204</name>
</gene>
<dbReference type="EMBL" id="CAADJA010000002">
    <property type="protein sequence ID" value="VFS49838.1"/>
    <property type="molecule type" value="Genomic_DNA"/>
</dbReference>
<proteinExistence type="predicted"/>
<evidence type="ECO:0000313" key="2">
    <source>
        <dbReference type="EMBL" id="VFS49838.1"/>
    </source>
</evidence>
<sequence>MLTIKHISAGILLGSLLLGGCTSKVADNTEFSGFLSDYSHLQKAESASGQTVLRWIDPSVDIKQFTNLYYEPIKFHPTPKPTAQISQDTLNKVLTYTNQNIKSALGERFTLVNSPKGANTLIFRGAITGVSTADEGLQFYEVVPVALVIAGTMAATGNRDQDTQLFFEGQLIDAATGKPVFEVVRKGFGKQLDNNAQKVTVEDLKKIVTDMASDITYYNK</sequence>
<evidence type="ECO:0000313" key="1">
    <source>
        <dbReference type="EMBL" id="PHI30526.1"/>
    </source>
</evidence>
<dbReference type="AlphaFoldDB" id="A0A2C6DH46"/>
<reference evidence="1" key="1">
    <citation type="submission" date="2017-09" db="EMBL/GenBank/DDBJ databases">
        <title>FDA dAtabase for Regulatory Grade micrObial Sequences (FDA-ARGOS): Supporting development and validation of Infectious Disease Dx tests.</title>
        <authorList>
            <person name="Minogue T."/>
            <person name="Wolcott M."/>
            <person name="Wasieloski L."/>
            <person name="Aguilar W."/>
            <person name="Moore D."/>
            <person name="Tallon L.J."/>
            <person name="Sadzewicz L."/>
            <person name="Ott S."/>
            <person name="Zhao X."/>
            <person name="Nagaraj S."/>
            <person name="Vavikolanu K."/>
            <person name="Aluvathingal J."/>
            <person name="Nadendla S."/>
            <person name="Sichtig H."/>
        </authorList>
    </citation>
    <scope>NUCLEOTIDE SEQUENCE</scope>
    <source>
        <strain evidence="1">FDAARGOS_387</strain>
    </source>
</reference>